<keyword evidence="1" id="KW-0234">DNA repair</keyword>
<comment type="similarity">
    <text evidence="1">Belongs to the FAN1 family.</text>
</comment>
<dbReference type="PANTHER" id="PTHR15749:SF4">
    <property type="entry name" value="FANCONI-ASSOCIATED NUCLEASE 1"/>
    <property type="match status" value="1"/>
</dbReference>
<comment type="catalytic activity">
    <reaction evidence="1">
        <text>Hydrolytically removes 5'-nucleotides successively from the 3'-hydroxy termini of 3'-hydroxy-terminated oligonucleotides.</text>
        <dbReference type="EC" id="3.1.4.1"/>
    </reaction>
</comment>
<comment type="function">
    <text evidence="1">Nuclease required for the repair of DNA interstrand cross-links (ICL). Acts as a 5'-3' exonuclease that anchors at a cut end of DNA and cleaves DNA successively at every third nucleotide, allowing to excise an ICL from one strand through flanking incisions.</text>
</comment>
<dbReference type="GO" id="GO:0017108">
    <property type="term" value="F:5'-flap endonuclease activity"/>
    <property type="evidence" value="ECO:0007669"/>
    <property type="project" value="TreeGrafter"/>
</dbReference>
<sequence length="231" mass="27025">VHSPFVIGSSIFGILFWDVIYQTKVPKVFLCPYQSLPLDLTSGEFYTNRESQTKTRIAQIKELWSECEMYDHVRKTWSKEEGKKSIVSWKIFQNLDQFECKFIQVKEPNSHLTPSQKTWLLHLNLAGGDAFACCVNRVHSPFVIGSSIFGILFWDVIYQTKVPKVFLCPYQSLPLDLTSGEFYTNRESQTKTRIAQIKELWSECEMYDHVRKTWSKEEGKKSIVSWKIFQN</sequence>
<comment type="cofactor">
    <cofactor evidence="1">
        <name>Mg(2+)</name>
        <dbReference type="ChEBI" id="CHEBI:18420"/>
    </cofactor>
    <cofactor evidence="1">
        <name>Mn(2+)</name>
        <dbReference type="ChEBI" id="CHEBI:29035"/>
    </cofactor>
</comment>
<feature type="non-terminal residue" evidence="2">
    <location>
        <position position="1"/>
    </location>
</feature>
<dbReference type="EMBL" id="KZ308133">
    <property type="protein sequence ID" value="KAG8222427.1"/>
    <property type="molecule type" value="Genomic_DNA"/>
</dbReference>
<evidence type="ECO:0000313" key="3">
    <source>
        <dbReference type="Proteomes" id="UP000792457"/>
    </source>
</evidence>
<dbReference type="OrthoDB" id="76364at2759"/>
<keyword evidence="1" id="KW-0479">Metal-binding</keyword>
<keyword evidence="3" id="KW-1185">Reference proteome</keyword>
<dbReference type="InterPro" id="IPR033315">
    <property type="entry name" value="Fan1-like"/>
</dbReference>
<organism evidence="2 3">
    <name type="scientific">Ladona fulva</name>
    <name type="common">Scarce chaser dragonfly</name>
    <name type="synonym">Libellula fulva</name>
    <dbReference type="NCBI Taxonomy" id="123851"/>
    <lineage>
        <taxon>Eukaryota</taxon>
        <taxon>Metazoa</taxon>
        <taxon>Ecdysozoa</taxon>
        <taxon>Arthropoda</taxon>
        <taxon>Hexapoda</taxon>
        <taxon>Insecta</taxon>
        <taxon>Pterygota</taxon>
        <taxon>Palaeoptera</taxon>
        <taxon>Odonata</taxon>
        <taxon>Epiprocta</taxon>
        <taxon>Anisoptera</taxon>
        <taxon>Libelluloidea</taxon>
        <taxon>Libellulidae</taxon>
        <taxon>Ladona</taxon>
    </lineage>
</organism>
<keyword evidence="1" id="KW-0378">Hydrolase</keyword>
<evidence type="ECO:0000313" key="2">
    <source>
        <dbReference type="EMBL" id="KAG8222427.1"/>
    </source>
</evidence>
<accession>A0A8K0NUS3</accession>
<dbReference type="GO" id="GO:0005634">
    <property type="term" value="C:nucleus"/>
    <property type="evidence" value="ECO:0007669"/>
    <property type="project" value="UniProtKB-SubCell"/>
</dbReference>
<dbReference type="AlphaFoldDB" id="A0A8K0NUS3"/>
<comment type="caution">
    <text evidence="2">The sequence shown here is derived from an EMBL/GenBank/DDBJ whole genome shotgun (WGS) entry which is preliminary data.</text>
</comment>
<comment type="subcellular location">
    <subcellularLocation>
        <location evidence="1">Nucleus</location>
    </subcellularLocation>
</comment>
<reference evidence="2" key="2">
    <citation type="submission" date="2017-10" db="EMBL/GenBank/DDBJ databases">
        <title>Ladona fulva Genome sequencing and assembly.</title>
        <authorList>
            <person name="Murali S."/>
            <person name="Richards S."/>
            <person name="Bandaranaike D."/>
            <person name="Bellair M."/>
            <person name="Blankenburg K."/>
            <person name="Chao H."/>
            <person name="Dinh H."/>
            <person name="Doddapaneni H."/>
            <person name="Dugan-Rocha S."/>
            <person name="Elkadiri S."/>
            <person name="Gnanaolivu R."/>
            <person name="Hernandez B."/>
            <person name="Skinner E."/>
            <person name="Javaid M."/>
            <person name="Lee S."/>
            <person name="Li M."/>
            <person name="Ming W."/>
            <person name="Munidasa M."/>
            <person name="Muniz J."/>
            <person name="Nguyen L."/>
            <person name="Hughes D."/>
            <person name="Osuji N."/>
            <person name="Pu L.-L."/>
            <person name="Puazo M."/>
            <person name="Qu C."/>
            <person name="Quiroz J."/>
            <person name="Raj R."/>
            <person name="Weissenberger G."/>
            <person name="Xin Y."/>
            <person name="Zou X."/>
            <person name="Han Y."/>
            <person name="Worley K."/>
            <person name="Muzny D."/>
            <person name="Gibbs R."/>
        </authorList>
    </citation>
    <scope>NUCLEOTIDE SEQUENCE</scope>
    <source>
        <strain evidence="2">Sampled in the wild</strain>
    </source>
</reference>
<dbReference type="PANTHER" id="PTHR15749">
    <property type="entry name" value="FANCONI-ASSOCIATED NUCLEASE 1"/>
    <property type="match status" value="1"/>
</dbReference>
<dbReference type="GO" id="GO:0008409">
    <property type="term" value="F:5'-3' exonuclease activity"/>
    <property type="evidence" value="ECO:0007669"/>
    <property type="project" value="TreeGrafter"/>
</dbReference>
<keyword evidence="1" id="KW-0539">Nucleus</keyword>
<dbReference type="Proteomes" id="UP000792457">
    <property type="component" value="Unassembled WGS sequence"/>
</dbReference>
<dbReference type="GO" id="GO:0004528">
    <property type="term" value="F:phosphodiesterase I activity"/>
    <property type="evidence" value="ECO:0007669"/>
    <property type="project" value="UniProtKB-EC"/>
</dbReference>
<keyword evidence="1" id="KW-0460">Magnesium</keyword>
<keyword evidence="1" id="KW-0464">Manganese</keyword>
<name>A0A8K0NUS3_LADFU</name>
<protein>
    <recommendedName>
        <fullName evidence="1">Fanconi-associated nuclease</fullName>
        <ecNumber evidence="1">3.1.4.1</ecNumber>
    </recommendedName>
</protein>
<feature type="non-terminal residue" evidence="2">
    <location>
        <position position="231"/>
    </location>
</feature>
<dbReference type="GO" id="GO:0046872">
    <property type="term" value="F:metal ion binding"/>
    <property type="evidence" value="ECO:0007669"/>
    <property type="project" value="UniProtKB-KW"/>
</dbReference>
<dbReference type="EC" id="3.1.4.1" evidence="1"/>
<reference evidence="2" key="1">
    <citation type="submission" date="2013-04" db="EMBL/GenBank/DDBJ databases">
        <authorList>
            <person name="Qu J."/>
            <person name="Murali S.C."/>
            <person name="Bandaranaike D."/>
            <person name="Bellair M."/>
            <person name="Blankenburg K."/>
            <person name="Chao H."/>
            <person name="Dinh H."/>
            <person name="Doddapaneni H."/>
            <person name="Downs B."/>
            <person name="Dugan-Rocha S."/>
            <person name="Elkadiri S."/>
            <person name="Gnanaolivu R.D."/>
            <person name="Hernandez B."/>
            <person name="Javaid M."/>
            <person name="Jayaseelan J.C."/>
            <person name="Lee S."/>
            <person name="Li M."/>
            <person name="Ming W."/>
            <person name="Munidasa M."/>
            <person name="Muniz J."/>
            <person name="Nguyen L."/>
            <person name="Ongeri F."/>
            <person name="Osuji N."/>
            <person name="Pu L.-L."/>
            <person name="Puazo M."/>
            <person name="Qu C."/>
            <person name="Quiroz J."/>
            <person name="Raj R."/>
            <person name="Weissenberger G."/>
            <person name="Xin Y."/>
            <person name="Zou X."/>
            <person name="Han Y."/>
            <person name="Richards S."/>
            <person name="Worley K."/>
            <person name="Muzny D."/>
            <person name="Gibbs R."/>
        </authorList>
    </citation>
    <scope>NUCLEOTIDE SEQUENCE</scope>
    <source>
        <strain evidence="2">Sampled in the wild</strain>
    </source>
</reference>
<dbReference type="GO" id="GO:0036297">
    <property type="term" value="P:interstrand cross-link repair"/>
    <property type="evidence" value="ECO:0007669"/>
    <property type="project" value="InterPro"/>
</dbReference>
<proteinExistence type="inferred from homology"/>
<gene>
    <name evidence="2" type="ORF">J437_LFUL008424</name>
</gene>
<evidence type="ECO:0000256" key="1">
    <source>
        <dbReference type="RuleBase" id="RU365033"/>
    </source>
</evidence>
<keyword evidence="1" id="KW-0540">Nuclease</keyword>
<dbReference type="GO" id="GO:0070336">
    <property type="term" value="F:flap-structured DNA binding"/>
    <property type="evidence" value="ECO:0007669"/>
    <property type="project" value="TreeGrafter"/>
</dbReference>
<keyword evidence="1" id="KW-0227">DNA damage</keyword>